<dbReference type="Gene3D" id="3.30.465.10">
    <property type="match status" value="1"/>
</dbReference>
<dbReference type="InterPro" id="IPR012951">
    <property type="entry name" value="BBE"/>
</dbReference>
<dbReference type="EMBL" id="JAWRVE010000112">
    <property type="protein sequence ID" value="KAL1857550.1"/>
    <property type="molecule type" value="Genomic_DNA"/>
</dbReference>
<evidence type="ECO:0000313" key="8">
    <source>
        <dbReference type="Proteomes" id="UP001583177"/>
    </source>
</evidence>
<feature type="domain" description="FAD-binding PCMH-type" evidence="6">
    <location>
        <begin position="42"/>
        <end position="213"/>
    </location>
</feature>
<comment type="similarity">
    <text evidence="2">Belongs to the oxygen-dependent FAD-linked oxidoreductase family.</text>
</comment>
<dbReference type="PANTHER" id="PTHR42973:SF39">
    <property type="entry name" value="FAD-BINDING PCMH-TYPE DOMAIN-CONTAINING PROTEIN"/>
    <property type="match status" value="1"/>
</dbReference>
<evidence type="ECO:0000256" key="4">
    <source>
        <dbReference type="ARBA" id="ARBA00022827"/>
    </source>
</evidence>
<dbReference type="Gene3D" id="3.30.43.10">
    <property type="entry name" value="Uridine Diphospho-n-acetylenolpyruvylglucosamine Reductase, domain 2"/>
    <property type="match status" value="1"/>
</dbReference>
<keyword evidence="8" id="KW-1185">Reference proteome</keyword>
<evidence type="ECO:0000256" key="1">
    <source>
        <dbReference type="ARBA" id="ARBA00001974"/>
    </source>
</evidence>
<dbReference type="Gene3D" id="3.40.462.20">
    <property type="match status" value="1"/>
</dbReference>
<dbReference type="InterPro" id="IPR016167">
    <property type="entry name" value="FAD-bd_PCMH_sub1"/>
</dbReference>
<dbReference type="InterPro" id="IPR006094">
    <property type="entry name" value="Oxid_FAD_bind_N"/>
</dbReference>
<evidence type="ECO:0000256" key="5">
    <source>
        <dbReference type="ARBA" id="ARBA00023002"/>
    </source>
</evidence>
<dbReference type="InterPro" id="IPR016169">
    <property type="entry name" value="FAD-bd_PCMH_sub2"/>
</dbReference>
<evidence type="ECO:0000313" key="7">
    <source>
        <dbReference type="EMBL" id="KAL1857550.1"/>
    </source>
</evidence>
<evidence type="ECO:0000256" key="3">
    <source>
        <dbReference type="ARBA" id="ARBA00022630"/>
    </source>
</evidence>
<gene>
    <name evidence="7" type="ORF">Daus18300_010308</name>
</gene>
<dbReference type="InterPro" id="IPR036318">
    <property type="entry name" value="FAD-bd_PCMH-like_sf"/>
</dbReference>
<evidence type="ECO:0000259" key="6">
    <source>
        <dbReference type="PROSITE" id="PS51387"/>
    </source>
</evidence>
<dbReference type="Proteomes" id="UP001583177">
    <property type="component" value="Unassembled WGS sequence"/>
</dbReference>
<dbReference type="Pfam" id="PF08031">
    <property type="entry name" value="BBE"/>
    <property type="match status" value="1"/>
</dbReference>
<evidence type="ECO:0000256" key="2">
    <source>
        <dbReference type="ARBA" id="ARBA00005466"/>
    </source>
</evidence>
<comment type="cofactor">
    <cofactor evidence="1">
        <name>FAD</name>
        <dbReference type="ChEBI" id="CHEBI:57692"/>
    </cofactor>
</comment>
<protein>
    <recommendedName>
        <fullName evidence="6">FAD-binding PCMH-type domain-containing protein</fullName>
    </recommendedName>
</protein>
<accession>A0ABR3WBK9</accession>
<dbReference type="InterPro" id="IPR050416">
    <property type="entry name" value="FAD-linked_Oxidoreductase"/>
</dbReference>
<dbReference type="PANTHER" id="PTHR42973">
    <property type="entry name" value="BINDING OXIDOREDUCTASE, PUTATIVE (AFU_ORTHOLOGUE AFUA_1G17690)-RELATED"/>
    <property type="match status" value="1"/>
</dbReference>
<dbReference type="InterPro" id="IPR016166">
    <property type="entry name" value="FAD-bd_PCMH"/>
</dbReference>
<reference evidence="7 8" key="1">
    <citation type="journal article" date="2024" name="IMA Fungus">
        <title>IMA Genome - F19 : A genome assembly and annotation guide to empower mycologists, including annotated draft genome sequences of Ceratocystis pirilliformis, Diaporthe australafricana, Fusarium ophioides, Paecilomyces lecythidis, and Sporothrix stenoceras.</title>
        <authorList>
            <person name="Aylward J."/>
            <person name="Wilson A.M."/>
            <person name="Visagie C.M."/>
            <person name="Spraker J."/>
            <person name="Barnes I."/>
            <person name="Buitendag C."/>
            <person name="Ceriani C."/>
            <person name="Del Mar Angel L."/>
            <person name="du Plessis D."/>
            <person name="Fuchs T."/>
            <person name="Gasser K."/>
            <person name="Kramer D."/>
            <person name="Li W."/>
            <person name="Munsamy K."/>
            <person name="Piso A."/>
            <person name="Price J.L."/>
            <person name="Sonnekus B."/>
            <person name="Thomas C."/>
            <person name="van der Nest A."/>
            <person name="van Dijk A."/>
            <person name="van Heerden A."/>
            <person name="van Vuuren N."/>
            <person name="Yilmaz N."/>
            <person name="Duong T.A."/>
            <person name="van der Merwe N.A."/>
            <person name="Wingfield M.J."/>
            <person name="Wingfield B.D."/>
        </authorList>
    </citation>
    <scope>NUCLEOTIDE SEQUENCE [LARGE SCALE GENOMIC DNA]</scope>
    <source>
        <strain evidence="7 8">CMW 18300</strain>
    </source>
</reference>
<keyword evidence="4" id="KW-0274">FAD</keyword>
<keyword evidence="3" id="KW-0285">Flavoprotein</keyword>
<sequence length="486" mass="52616">MARVVTSKDIDKIRSLLSGTNAQIFAPEDDGYEQTIERWSKAAEKPAGVSVVPQNASQVSTVVKFTASEKLDLAVRGGGHSTAGQSSTNGGVLIDLRSIRHVIVDPEHKTAKVGGGANWGEVDVGLAKYGLATVGGTVSDTGVGGLTLGGGYGWLTGKHGLTIDSLLGVTIVLANGDVTKASKDENPDLFWAVRGAGHNFGVVTEFEFQAYEQGDMWAGILAFPAVPHIVEKVVAAVNDLFVGPKDGKRMTKLQGRGMGGLTIMRPPDAGGQVALAMAIVFDGTEEEGKKAFKAFYDIGPVADTMESVPYYIANQTLPTPQGYRASMKGAVYSLPLQPEFVQEVIGQYTKFTEENPDMADSLIIYELNDPYVTNTRASNDEMSFANRGWHMNGNISPLWKKPENDSLGRQWARDVTATFDKWFEKSGREQRAGDYGTVLAYGNYDHYDSKSSDDLFGLNYPRLQKLKAEYDPDDIFNKQFSVAPNA</sequence>
<dbReference type="PROSITE" id="PS51387">
    <property type="entry name" value="FAD_PCMH"/>
    <property type="match status" value="1"/>
</dbReference>
<proteinExistence type="inferred from homology"/>
<organism evidence="7 8">
    <name type="scientific">Diaporthe australafricana</name>
    <dbReference type="NCBI Taxonomy" id="127596"/>
    <lineage>
        <taxon>Eukaryota</taxon>
        <taxon>Fungi</taxon>
        <taxon>Dikarya</taxon>
        <taxon>Ascomycota</taxon>
        <taxon>Pezizomycotina</taxon>
        <taxon>Sordariomycetes</taxon>
        <taxon>Sordariomycetidae</taxon>
        <taxon>Diaporthales</taxon>
        <taxon>Diaporthaceae</taxon>
        <taxon>Diaporthe</taxon>
    </lineage>
</organism>
<name>A0ABR3WBK9_9PEZI</name>
<keyword evidence="5" id="KW-0560">Oxidoreductase</keyword>
<dbReference type="Pfam" id="PF01565">
    <property type="entry name" value="FAD_binding_4"/>
    <property type="match status" value="1"/>
</dbReference>
<comment type="caution">
    <text evidence="7">The sequence shown here is derived from an EMBL/GenBank/DDBJ whole genome shotgun (WGS) entry which is preliminary data.</text>
</comment>
<dbReference type="SUPFAM" id="SSF56176">
    <property type="entry name" value="FAD-binding/transporter-associated domain-like"/>
    <property type="match status" value="1"/>
</dbReference>